<dbReference type="PANTHER" id="PTHR13847:SF287">
    <property type="entry name" value="FAD-DEPENDENT OXIDOREDUCTASE DOMAIN-CONTAINING PROTEIN 1"/>
    <property type="match status" value="1"/>
</dbReference>
<gene>
    <name evidence="4" type="ORF">F4827_006493</name>
</gene>
<dbReference type="InterPro" id="IPR006076">
    <property type="entry name" value="FAD-dep_OxRdtase"/>
</dbReference>
<dbReference type="RefSeq" id="WP_183732194.1">
    <property type="nucleotide sequence ID" value="NZ_JACHBW010000029.1"/>
</dbReference>
<dbReference type="EC" id="1.5.3.1" evidence="4"/>
<evidence type="ECO:0000313" key="5">
    <source>
        <dbReference type="Proteomes" id="UP000571554"/>
    </source>
</evidence>
<dbReference type="InterPro" id="IPR036188">
    <property type="entry name" value="FAD/NAD-bd_sf"/>
</dbReference>
<protein>
    <submittedName>
        <fullName evidence="4">Sarcosine oxidase subunit beta</fullName>
        <ecNumber evidence="4">1.5.3.1</ecNumber>
    </submittedName>
</protein>
<dbReference type="PANTHER" id="PTHR13847">
    <property type="entry name" value="SARCOSINE DEHYDROGENASE-RELATED"/>
    <property type="match status" value="1"/>
</dbReference>
<keyword evidence="2" id="KW-0812">Transmembrane</keyword>
<sequence>MKRAQADVLIVGGGFMGAATAFFLRRRGKSVILLERQLVGQQASGTNFGNVRRQGRLLAQLPLANRSREIWLRMPELIGHDAEFLMSGHLRVCYRAEQADMFETYARDAKQYGLDLEMLHGDALRKRFPFIGPEVLAGSYAPIDGHANPRLAAPAFGRAAAKLGAQIFENTDIVAVEKEGNEFRATSADGRTFHSPVLLITAGAWGSTLSEQFGEPVPIAVHGPQMAVTEPVPYSIAPAVGVSSPQIAEVVYFRQVARGNIVIGGCARGPAFLDARRAKVLPQSTLLQFRQAQRVAPALKRLNIIRVWSGVEGYMPDDRPIMGASGTTNGLFYAFGFCGHGFQLGPGVGDTMAELIDTGTTSTPIDPFDIRRFAAFQAPEGGQQAAPQSVPAA</sequence>
<comment type="caution">
    <text evidence="4">The sequence shown here is derived from an EMBL/GenBank/DDBJ whole genome shotgun (WGS) entry which is preliminary data.</text>
</comment>
<feature type="transmembrane region" description="Helical" evidence="2">
    <location>
        <begin position="6"/>
        <end position="24"/>
    </location>
</feature>
<feature type="domain" description="FAD dependent oxidoreductase" evidence="3">
    <location>
        <begin position="7"/>
        <end position="355"/>
    </location>
</feature>
<dbReference type="Proteomes" id="UP000571554">
    <property type="component" value="Unassembled WGS sequence"/>
</dbReference>
<keyword evidence="5" id="KW-1185">Reference proteome</keyword>
<dbReference type="Gene3D" id="3.30.9.10">
    <property type="entry name" value="D-Amino Acid Oxidase, subunit A, domain 2"/>
    <property type="match status" value="1"/>
</dbReference>
<dbReference type="AlphaFoldDB" id="A0A7W9WWL0"/>
<dbReference type="GO" id="GO:0008115">
    <property type="term" value="F:sarcosine oxidase activity"/>
    <property type="evidence" value="ECO:0007669"/>
    <property type="project" value="UniProtKB-EC"/>
</dbReference>
<evidence type="ECO:0000259" key="3">
    <source>
        <dbReference type="Pfam" id="PF01266"/>
    </source>
</evidence>
<dbReference type="EMBL" id="JACHBW010000029">
    <property type="protein sequence ID" value="MBB6106617.1"/>
    <property type="molecule type" value="Genomic_DNA"/>
</dbReference>
<accession>A0A7W9WWL0</accession>
<name>A0A7W9WWL0_9BURK</name>
<dbReference type="Gene3D" id="3.50.50.60">
    <property type="entry name" value="FAD/NAD(P)-binding domain"/>
    <property type="match status" value="1"/>
</dbReference>
<reference evidence="4 5" key="1">
    <citation type="submission" date="2020-08" db="EMBL/GenBank/DDBJ databases">
        <title>Above-ground endophytic microbial communities from plants in different locations in the United States.</title>
        <authorList>
            <person name="Frank C."/>
        </authorList>
    </citation>
    <scope>NUCLEOTIDE SEQUENCE [LARGE SCALE GENOMIC DNA]</scope>
    <source>
        <strain evidence="4 5">WP4_2_2</strain>
    </source>
</reference>
<dbReference type="SUPFAM" id="SSF51905">
    <property type="entry name" value="FAD/NAD(P)-binding domain"/>
    <property type="match status" value="1"/>
</dbReference>
<keyword evidence="2" id="KW-0472">Membrane</keyword>
<evidence type="ECO:0000313" key="4">
    <source>
        <dbReference type="EMBL" id="MBB6106617.1"/>
    </source>
</evidence>
<dbReference type="Pfam" id="PF01266">
    <property type="entry name" value="DAO"/>
    <property type="match status" value="1"/>
</dbReference>
<keyword evidence="1 4" id="KW-0560">Oxidoreductase</keyword>
<evidence type="ECO:0000256" key="1">
    <source>
        <dbReference type="ARBA" id="ARBA00023002"/>
    </source>
</evidence>
<dbReference type="GO" id="GO:0005737">
    <property type="term" value="C:cytoplasm"/>
    <property type="evidence" value="ECO:0007669"/>
    <property type="project" value="TreeGrafter"/>
</dbReference>
<proteinExistence type="predicted"/>
<keyword evidence="2" id="KW-1133">Transmembrane helix</keyword>
<evidence type="ECO:0000256" key="2">
    <source>
        <dbReference type="SAM" id="Phobius"/>
    </source>
</evidence>
<organism evidence="4 5">
    <name type="scientific">Paraburkholderia bannensis</name>
    <dbReference type="NCBI Taxonomy" id="765414"/>
    <lineage>
        <taxon>Bacteria</taxon>
        <taxon>Pseudomonadati</taxon>
        <taxon>Pseudomonadota</taxon>
        <taxon>Betaproteobacteria</taxon>
        <taxon>Burkholderiales</taxon>
        <taxon>Burkholderiaceae</taxon>
        <taxon>Paraburkholderia</taxon>
    </lineage>
</organism>